<protein>
    <submittedName>
        <fullName evidence="2">Uncharacterized protein</fullName>
    </submittedName>
</protein>
<accession>A0A0D0DF30</accession>
<feature type="region of interest" description="Disordered" evidence="1">
    <location>
        <begin position="20"/>
        <end position="43"/>
    </location>
</feature>
<dbReference type="Proteomes" id="UP000054538">
    <property type="component" value="Unassembled WGS sequence"/>
</dbReference>
<name>A0A0D0DF30_9AGAM</name>
<keyword evidence="3" id="KW-1185">Reference proteome</keyword>
<evidence type="ECO:0000313" key="2">
    <source>
        <dbReference type="EMBL" id="KIK76250.1"/>
    </source>
</evidence>
<feature type="compositionally biased region" description="Basic and acidic residues" evidence="1">
    <location>
        <begin position="20"/>
        <end position="30"/>
    </location>
</feature>
<dbReference type="HOGENOM" id="CLU_125777_0_0_1"/>
<dbReference type="InParanoid" id="A0A0D0DF30"/>
<dbReference type="EMBL" id="KN827591">
    <property type="protein sequence ID" value="KIK76250.1"/>
    <property type="molecule type" value="Genomic_DNA"/>
</dbReference>
<reference evidence="2 3" key="1">
    <citation type="submission" date="2014-04" db="EMBL/GenBank/DDBJ databases">
        <authorList>
            <consortium name="DOE Joint Genome Institute"/>
            <person name="Kuo A."/>
            <person name="Kohler A."/>
            <person name="Jargeat P."/>
            <person name="Nagy L.G."/>
            <person name="Floudas D."/>
            <person name="Copeland A."/>
            <person name="Barry K.W."/>
            <person name="Cichocki N."/>
            <person name="Veneault-Fourrey C."/>
            <person name="LaButti K."/>
            <person name="Lindquist E.A."/>
            <person name="Lipzen A."/>
            <person name="Lundell T."/>
            <person name="Morin E."/>
            <person name="Murat C."/>
            <person name="Sun H."/>
            <person name="Tunlid A."/>
            <person name="Henrissat B."/>
            <person name="Grigoriev I.V."/>
            <person name="Hibbett D.S."/>
            <person name="Martin F."/>
            <person name="Nordberg H.P."/>
            <person name="Cantor M.N."/>
            <person name="Hua S.X."/>
        </authorList>
    </citation>
    <scope>NUCLEOTIDE SEQUENCE [LARGE SCALE GENOMIC DNA]</scope>
    <source>
        <strain evidence="2 3">Ve08.2h10</strain>
    </source>
</reference>
<feature type="compositionally biased region" description="Basic and acidic residues" evidence="1">
    <location>
        <begin position="116"/>
        <end position="136"/>
    </location>
</feature>
<gene>
    <name evidence="2" type="ORF">PAXRUDRAFT_170492</name>
</gene>
<dbReference type="AlphaFoldDB" id="A0A0D0DF30"/>
<reference evidence="3" key="2">
    <citation type="submission" date="2015-01" db="EMBL/GenBank/DDBJ databases">
        <title>Evolutionary Origins and Diversification of the Mycorrhizal Mutualists.</title>
        <authorList>
            <consortium name="DOE Joint Genome Institute"/>
            <consortium name="Mycorrhizal Genomics Consortium"/>
            <person name="Kohler A."/>
            <person name="Kuo A."/>
            <person name="Nagy L.G."/>
            <person name="Floudas D."/>
            <person name="Copeland A."/>
            <person name="Barry K.W."/>
            <person name="Cichocki N."/>
            <person name="Veneault-Fourrey C."/>
            <person name="LaButti K."/>
            <person name="Lindquist E.A."/>
            <person name="Lipzen A."/>
            <person name="Lundell T."/>
            <person name="Morin E."/>
            <person name="Murat C."/>
            <person name="Riley R."/>
            <person name="Ohm R."/>
            <person name="Sun H."/>
            <person name="Tunlid A."/>
            <person name="Henrissat B."/>
            <person name="Grigoriev I.V."/>
            <person name="Hibbett D.S."/>
            <person name="Martin F."/>
        </authorList>
    </citation>
    <scope>NUCLEOTIDE SEQUENCE [LARGE SCALE GENOMIC DNA]</scope>
    <source>
        <strain evidence="3">Ve08.2h10</strain>
    </source>
</reference>
<feature type="region of interest" description="Disordered" evidence="1">
    <location>
        <begin position="114"/>
        <end position="153"/>
    </location>
</feature>
<sequence length="177" mass="18997">MCHKSECTVRSTKGVKLKGRVDKAEARRTGESTVAATGPGEGTADQNVCNISLAVPSSQGSDHGDMRVHHTHTNIQTLNMTYKMVGSTAAGTTMKRYKRSGSTAEWSSKGVQMLEGRSDDKKTGFKGEAIEDEKGRRASGSVTPSLNDDSGDEDICHTYVVPKTTQLVPYCISPCPE</sequence>
<evidence type="ECO:0000313" key="3">
    <source>
        <dbReference type="Proteomes" id="UP000054538"/>
    </source>
</evidence>
<evidence type="ECO:0000256" key="1">
    <source>
        <dbReference type="SAM" id="MobiDB-lite"/>
    </source>
</evidence>
<organism evidence="2 3">
    <name type="scientific">Paxillus rubicundulus Ve08.2h10</name>
    <dbReference type="NCBI Taxonomy" id="930991"/>
    <lineage>
        <taxon>Eukaryota</taxon>
        <taxon>Fungi</taxon>
        <taxon>Dikarya</taxon>
        <taxon>Basidiomycota</taxon>
        <taxon>Agaricomycotina</taxon>
        <taxon>Agaricomycetes</taxon>
        <taxon>Agaricomycetidae</taxon>
        <taxon>Boletales</taxon>
        <taxon>Paxilineae</taxon>
        <taxon>Paxillaceae</taxon>
        <taxon>Paxillus</taxon>
    </lineage>
</organism>
<proteinExistence type="predicted"/>